<name>A0A8R7QNL9_TRIUA</name>
<organism evidence="1 2">
    <name type="scientific">Triticum urartu</name>
    <name type="common">Red wild einkorn</name>
    <name type="synonym">Crithodium urartu</name>
    <dbReference type="NCBI Taxonomy" id="4572"/>
    <lineage>
        <taxon>Eukaryota</taxon>
        <taxon>Viridiplantae</taxon>
        <taxon>Streptophyta</taxon>
        <taxon>Embryophyta</taxon>
        <taxon>Tracheophyta</taxon>
        <taxon>Spermatophyta</taxon>
        <taxon>Magnoliopsida</taxon>
        <taxon>Liliopsida</taxon>
        <taxon>Poales</taxon>
        <taxon>Poaceae</taxon>
        <taxon>BOP clade</taxon>
        <taxon>Pooideae</taxon>
        <taxon>Triticodae</taxon>
        <taxon>Triticeae</taxon>
        <taxon>Triticinae</taxon>
        <taxon>Triticum</taxon>
    </lineage>
</organism>
<evidence type="ECO:0000313" key="1">
    <source>
        <dbReference type="EnsemblPlants" id="TuG1812G0600000190.01.T01"/>
    </source>
</evidence>
<dbReference type="Gramene" id="TuG1812G0600000190.01.T01">
    <property type="protein sequence ID" value="TuG1812G0600000190.01.T01"/>
    <property type="gene ID" value="TuG1812G0600000190.01"/>
</dbReference>
<accession>A0A8R7QNL9</accession>
<dbReference type="EnsemblPlants" id="TuG1812G0600000190.01.T01">
    <property type="protein sequence ID" value="TuG1812G0600000190.01.T01"/>
    <property type="gene ID" value="TuG1812G0600000190.01"/>
</dbReference>
<reference evidence="1" key="2">
    <citation type="submission" date="2018-03" db="EMBL/GenBank/DDBJ databases">
        <title>The Triticum urartu genome reveals the dynamic nature of wheat genome evolution.</title>
        <authorList>
            <person name="Ling H."/>
            <person name="Ma B."/>
            <person name="Shi X."/>
            <person name="Liu H."/>
            <person name="Dong L."/>
            <person name="Sun H."/>
            <person name="Cao Y."/>
            <person name="Gao Q."/>
            <person name="Zheng S."/>
            <person name="Li Y."/>
            <person name="Yu Y."/>
            <person name="Du H."/>
            <person name="Qi M."/>
            <person name="Li Y."/>
            <person name="Yu H."/>
            <person name="Cui Y."/>
            <person name="Wang N."/>
            <person name="Chen C."/>
            <person name="Wu H."/>
            <person name="Zhao Y."/>
            <person name="Zhang J."/>
            <person name="Li Y."/>
            <person name="Zhou W."/>
            <person name="Zhang B."/>
            <person name="Hu W."/>
            <person name="Eijk M."/>
            <person name="Tang J."/>
            <person name="Witsenboer H."/>
            <person name="Zhao S."/>
            <person name="Li Z."/>
            <person name="Zhang A."/>
            <person name="Wang D."/>
            <person name="Liang C."/>
        </authorList>
    </citation>
    <scope>NUCLEOTIDE SEQUENCE [LARGE SCALE GENOMIC DNA]</scope>
    <source>
        <strain evidence="1">cv. G1812</strain>
    </source>
</reference>
<reference evidence="1" key="3">
    <citation type="submission" date="2022-06" db="UniProtKB">
        <authorList>
            <consortium name="EnsemblPlants"/>
        </authorList>
    </citation>
    <scope>IDENTIFICATION</scope>
</reference>
<sequence length="112" mass="12483">MGVSIGGGIGSISDILDASELIAENNILTCPKCYVWEIEHGLRMPLPQISAMYGANDLPGTMLSDHIEEQLFKQLREERHEWAIHDGKSFDEGKAKKIVSAQSIWFDILKAQ</sequence>
<proteinExistence type="predicted"/>
<evidence type="ECO:0000313" key="2">
    <source>
        <dbReference type="Proteomes" id="UP000015106"/>
    </source>
</evidence>
<dbReference type="AlphaFoldDB" id="A0A8R7QNL9"/>
<keyword evidence="2" id="KW-1185">Reference proteome</keyword>
<dbReference type="Proteomes" id="UP000015106">
    <property type="component" value="Chromosome 6"/>
</dbReference>
<reference evidence="2" key="1">
    <citation type="journal article" date="2013" name="Nature">
        <title>Draft genome of the wheat A-genome progenitor Triticum urartu.</title>
        <authorList>
            <person name="Ling H.Q."/>
            <person name="Zhao S."/>
            <person name="Liu D."/>
            <person name="Wang J."/>
            <person name="Sun H."/>
            <person name="Zhang C."/>
            <person name="Fan H."/>
            <person name="Li D."/>
            <person name="Dong L."/>
            <person name="Tao Y."/>
            <person name="Gao C."/>
            <person name="Wu H."/>
            <person name="Li Y."/>
            <person name="Cui Y."/>
            <person name="Guo X."/>
            <person name="Zheng S."/>
            <person name="Wang B."/>
            <person name="Yu K."/>
            <person name="Liang Q."/>
            <person name="Yang W."/>
            <person name="Lou X."/>
            <person name="Chen J."/>
            <person name="Feng M."/>
            <person name="Jian J."/>
            <person name="Zhang X."/>
            <person name="Luo G."/>
            <person name="Jiang Y."/>
            <person name="Liu J."/>
            <person name="Wang Z."/>
            <person name="Sha Y."/>
            <person name="Zhang B."/>
            <person name="Wu H."/>
            <person name="Tang D."/>
            <person name="Shen Q."/>
            <person name="Xue P."/>
            <person name="Zou S."/>
            <person name="Wang X."/>
            <person name="Liu X."/>
            <person name="Wang F."/>
            <person name="Yang Y."/>
            <person name="An X."/>
            <person name="Dong Z."/>
            <person name="Zhang K."/>
            <person name="Zhang X."/>
            <person name="Luo M.C."/>
            <person name="Dvorak J."/>
            <person name="Tong Y."/>
            <person name="Wang J."/>
            <person name="Yang H."/>
            <person name="Li Z."/>
            <person name="Wang D."/>
            <person name="Zhang A."/>
            <person name="Wang J."/>
        </authorList>
    </citation>
    <scope>NUCLEOTIDE SEQUENCE</scope>
    <source>
        <strain evidence="2">cv. G1812</strain>
    </source>
</reference>
<protein>
    <submittedName>
        <fullName evidence="1">Uncharacterized protein</fullName>
    </submittedName>
</protein>